<dbReference type="GO" id="GO:0016787">
    <property type="term" value="F:hydrolase activity"/>
    <property type="evidence" value="ECO:0007669"/>
    <property type="project" value="UniProtKB-KW"/>
</dbReference>
<protein>
    <submittedName>
        <fullName evidence="8">Cobalamin synthesis protein P47K</fullName>
    </submittedName>
</protein>
<name>A0A158KEV0_9BURK</name>
<dbReference type="PANTHER" id="PTHR13748:SF62">
    <property type="entry name" value="COBW DOMAIN-CONTAINING PROTEIN"/>
    <property type="match status" value="1"/>
</dbReference>
<evidence type="ECO:0000256" key="2">
    <source>
        <dbReference type="ARBA" id="ARBA00022801"/>
    </source>
</evidence>
<dbReference type="SUPFAM" id="SSF52540">
    <property type="entry name" value="P-loop containing nucleoside triphosphate hydrolases"/>
    <property type="match status" value="1"/>
</dbReference>
<evidence type="ECO:0000313" key="8">
    <source>
        <dbReference type="EMBL" id="SAL79319.1"/>
    </source>
</evidence>
<evidence type="ECO:0000256" key="4">
    <source>
        <dbReference type="ARBA" id="ARBA00034320"/>
    </source>
</evidence>
<dbReference type="InterPro" id="IPR051316">
    <property type="entry name" value="Zinc-reg_GTPase_activator"/>
</dbReference>
<dbReference type="AlphaFoldDB" id="A0A158KEV0"/>
<comment type="catalytic activity">
    <reaction evidence="6">
        <text>GTP + H2O = GDP + phosphate + H(+)</text>
        <dbReference type="Rhea" id="RHEA:19669"/>
        <dbReference type="ChEBI" id="CHEBI:15377"/>
        <dbReference type="ChEBI" id="CHEBI:15378"/>
        <dbReference type="ChEBI" id="CHEBI:37565"/>
        <dbReference type="ChEBI" id="CHEBI:43474"/>
        <dbReference type="ChEBI" id="CHEBI:58189"/>
    </reaction>
    <physiologicalReaction direction="left-to-right" evidence="6">
        <dbReference type="Rhea" id="RHEA:19670"/>
    </physiologicalReaction>
</comment>
<evidence type="ECO:0000256" key="1">
    <source>
        <dbReference type="ARBA" id="ARBA00022741"/>
    </source>
</evidence>
<keyword evidence="1" id="KW-0547">Nucleotide-binding</keyword>
<feature type="domain" description="CobW C-terminal" evidence="7">
    <location>
        <begin position="226"/>
        <end position="313"/>
    </location>
</feature>
<accession>A0A158KEV0</accession>
<dbReference type="Gene3D" id="3.40.50.300">
    <property type="entry name" value="P-loop containing nucleotide triphosphate hydrolases"/>
    <property type="match status" value="1"/>
</dbReference>
<sequence>MSVATSAPLAPIELVVLGGYLGAGKTTVLNALLTQPHGRRVAVMVNDFGEVNIDARLVRSQSDDLIELQNGCICCSIGGALVDALRRVAARSPRPDMLLIEASGVSDPRRIAQIGLVGRDFRLHGIVVMADASGLDATLANPLVGEMAREQIEAATVVAVTKLDLLPEAAHAQVFATIASIARTRLIVAADHGAVAPELIFGTAATLDRADERPLRASPIPRRLELRSLSVRLDGPVRKAALKTFLKTLPGTVLRAKGIVRLDDDGGLYVCHAVGGRVALSRIANEHAVDDRVLVLIGSFDAQSERALADAARAMARQEAER</sequence>
<dbReference type="STRING" id="326475.AWB66_06023"/>
<dbReference type="InterPro" id="IPR011629">
    <property type="entry name" value="CobW-like_C"/>
</dbReference>
<dbReference type="PANTHER" id="PTHR13748">
    <property type="entry name" value="COBW-RELATED"/>
    <property type="match status" value="1"/>
</dbReference>
<dbReference type="InterPro" id="IPR003495">
    <property type="entry name" value="CobW/HypB/UreG_nucleotide-bd"/>
</dbReference>
<dbReference type="GO" id="GO:0005737">
    <property type="term" value="C:cytoplasm"/>
    <property type="evidence" value="ECO:0007669"/>
    <property type="project" value="TreeGrafter"/>
</dbReference>
<keyword evidence="9" id="KW-1185">Reference proteome</keyword>
<dbReference type="SMART" id="SM00833">
    <property type="entry name" value="CobW_C"/>
    <property type="match status" value="1"/>
</dbReference>
<dbReference type="InterPro" id="IPR027417">
    <property type="entry name" value="P-loop_NTPase"/>
</dbReference>
<dbReference type="Pfam" id="PF02492">
    <property type="entry name" value="cobW"/>
    <property type="match status" value="1"/>
</dbReference>
<keyword evidence="2" id="KW-0378">Hydrolase</keyword>
<dbReference type="EMBL" id="FCNZ02000050">
    <property type="protein sequence ID" value="SAL79319.1"/>
    <property type="molecule type" value="Genomic_DNA"/>
</dbReference>
<dbReference type="CDD" id="cd03112">
    <property type="entry name" value="CobW-like"/>
    <property type="match status" value="1"/>
</dbReference>
<organism evidence="8 9">
    <name type="scientific">Caballeronia telluris</name>
    <dbReference type="NCBI Taxonomy" id="326475"/>
    <lineage>
        <taxon>Bacteria</taxon>
        <taxon>Pseudomonadati</taxon>
        <taxon>Pseudomonadota</taxon>
        <taxon>Betaproteobacteria</taxon>
        <taxon>Burkholderiales</taxon>
        <taxon>Burkholderiaceae</taxon>
        <taxon>Caballeronia</taxon>
    </lineage>
</organism>
<evidence type="ECO:0000256" key="6">
    <source>
        <dbReference type="ARBA" id="ARBA00049117"/>
    </source>
</evidence>
<comment type="similarity">
    <text evidence="4">Belongs to the SIMIBI class G3E GTPase family. ZNG1 subfamily.</text>
</comment>
<dbReference type="InterPro" id="IPR036627">
    <property type="entry name" value="CobW-likC_sf"/>
</dbReference>
<dbReference type="Pfam" id="PF07683">
    <property type="entry name" value="CobW_C"/>
    <property type="match status" value="1"/>
</dbReference>
<comment type="function">
    <text evidence="5">Zinc chaperone that directly transfers zinc cofactor to target proteins, thereby activating them. Zinc is transferred from the CXCC motif in the GTPase domain to the zinc binding site in target proteins in a process requiring GTP hydrolysis.</text>
</comment>
<dbReference type="GO" id="GO:0000166">
    <property type="term" value="F:nucleotide binding"/>
    <property type="evidence" value="ECO:0007669"/>
    <property type="project" value="UniProtKB-KW"/>
</dbReference>
<evidence type="ECO:0000313" key="9">
    <source>
        <dbReference type="Proteomes" id="UP000054717"/>
    </source>
</evidence>
<keyword evidence="3" id="KW-0143">Chaperone</keyword>
<comment type="caution">
    <text evidence="8">The sequence shown here is derived from an EMBL/GenBank/DDBJ whole genome shotgun (WGS) entry which is preliminary data.</text>
</comment>
<evidence type="ECO:0000256" key="3">
    <source>
        <dbReference type="ARBA" id="ARBA00023186"/>
    </source>
</evidence>
<proteinExistence type="inferred from homology"/>
<dbReference type="RefSeq" id="WP_087633716.1">
    <property type="nucleotide sequence ID" value="NZ_FCNZ02000050.1"/>
</dbReference>
<dbReference type="Proteomes" id="UP000054717">
    <property type="component" value="Unassembled WGS sequence"/>
</dbReference>
<evidence type="ECO:0000256" key="5">
    <source>
        <dbReference type="ARBA" id="ARBA00045658"/>
    </source>
</evidence>
<dbReference type="Gene3D" id="3.30.1220.10">
    <property type="entry name" value="CobW-like, C-terminal domain"/>
    <property type="match status" value="1"/>
</dbReference>
<dbReference type="SUPFAM" id="SSF90002">
    <property type="entry name" value="Hypothetical protein YjiA, C-terminal domain"/>
    <property type="match status" value="1"/>
</dbReference>
<evidence type="ECO:0000259" key="7">
    <source>
        <dbReference type="SMART" id="SM00833"/>
    </source>
</evidence>
<gene>
    <name evidence="8" type="ORF">AWB66_06023</name>
</gene>
<reference evidence="8" key="1">
    <citation type="submission" date="2016-01" db="EMBL/GenBank/DDBJ databases">
        <authorList>
            <person name="Peeters Charlotte."/>
        </authorList>
    </citation>
    <scope>NUCLEOTIDE SEQUENCE</scope>
    <source>
        <strain evidence="8">LMG 22936</strain>
    </source>
</reference>